<dbReference type="RefSeq" id="WP_192863348.1">
    <property type="nucleotide sequence ID" value="NZ_JADAQT010000089.1"/>
</dbReference>
<evidence type="ECO:0000256" key="1">
    <source>
        <dbReference type="SAM" id="MobiDB-lite"/>
    </source>
</evidence>
<dbReference type="Gene3D" id="2.60.40.1890">
    <property type="entry name" value="PCu(A)C copper chaperone"/>
    <property type="match status" value="1"/>
</dbReference>
<dbReference type="SUPFAM" id="SSF110087">
    <property type="entry name" value="DR1885-like metal-binding protein"/>
    <property type="match status" value="1"/>
</dbReference>
<dbReference type="InterPro" id="IPR058248">
    <property type="entry name" value="Lxx211020-like"/>
</dbReference>
<comment type="caution">
    <text evidence="3">The sequence shown here is derived from an EMBL/GenBank/DDBJ whole genome shotgun (WGS) entry which is preliminary data.</text>
</comment>
<feature type="region of interest" description="Disordered" evidence="1">
    <location>
        <begin position="158"/>
        <end position="206"/>
    </location>
</feature>
<keyword evidence="4" id="KW-1185">Reference proteome</keyword>
<sequence length="206" mass="21210">MNRTIISRPRPRVLAAAAVAGLALLPAACTSGSQAAPEDTAAADTEAAALTVEDPWAKAVDEGMTAVFGTLTNASGHDVRLVSAESEAAESTELHVFVDDGGTPVMQEADGGLVIPAGEPFDLEPGGPHLMLLGVTDPLEPGEEVTVVVAAEDGSELEINAPVRSFDGANESYEPEGAEHAESEHGESTDHAAHSDDEHSGHEEDK</sequence>
<evidence type="ECO:0000313" key="3">
    <source>
        <dbReference type="EMBL" id="MBE1876787.1"/>
    </source>
</evidence>
<keyword evidence="2" id="KW-0732">Signal</keyword>
<feature type="compositionally biased region" description="Basic and acidic residues" evidence="1">
    <location>
        <begin position="177"/>
        <end position="206"/>
    </location>
</feature>
<dbReference type="InterPro" id="IPR036182">
    <property type="entry name" value="PCuAC_sf"/>
</dbReference>
<dbReference type="PANTHER" id="PTHR36302:SF1">
    <property type="entry name" value="COPPER CHAPERONE PCU(A)C"/>
    <property type="match status" value="1"/>
</dbReference>
<dbReference type="PANTHER" id="PTHR36302">
    <property type="entry name" value="BLR7088 PROTEIN"/>
    <property type="match status" value="1"/>
</dbReference>
<proteinExistence type="predicted"/>
<dbReference type="Proteomes" id="UP000625527">
    <property type="component" value="Unassembled WGS sequence"/>
</dbReference>
<dbReference type="InterPro" id="IPR007410">
    <property type="entry name" value="LpqE-like"/>
</dbReference>
<evidence type="ECO:0000256" key="2">
    <source>
        <dbReference type="SAM" id="SignalP"/>
    </source>
</evidence>
<dbReference type="Pfam" id="PF04314">
    <property type="entry name" value="PCuAC"/>
    <property type="match status" value="1"/>
</dbReference>
<gene>
    <name evidence="3" type="ORF">IHE71_13855</name>
</gene>
<feature type="signal peptide" evidence="2">
    <location>
        <begin position="1"/>
        <end position="35"/>
    </location>
</feature>
<protein>
    <submittedName>
        <fullName evidence="3">Copper chaperone PCu(A)C</fullName>
    </submittedName>
</protein>
<dbReference type="EMBL" id="JADAQT010000089">
    <property type="protein sequence ID" value="MBE1876787.1"/>
    <property type="molecule type" value="Genomic_DNA"/>
</dbReference>
<feature type="chain" id="PRO_5046697956" evidence="2">
    <location>
        <begin position="36"/>
        <end position="206"/>
    </location>
</feature>
<organism evidence="3 4">
    <name type="scientific">Myceligenerans pegani</name>
    <dbReference type="NCBI Taxonomy" id="2776917"/>
    <lineage>
        <taxon>Bacteria</taxon>
        <taxon>Bacillati</taxon>
        <taxon>Actinomycetota</taxon>
        <taxon>Actinomycetes</taxon>
        <taxon>Micrococcales</taxon>
        <taxon>Promicromonosporaceae</taxon>
        <taxon>Myceligenerans</taxon>
    </lineage>
</organism>
<accession>A0ABR9N194</accession>
<reference evidence="3 4" key="1">
    <citation type="submission" date="2020-10" db="EMBL/GenBank/DDBJ databases">
        <title>Myceligenerans pegani sp. nov., an endophytic actinomycete isolated from Peganum harmala L. in Xinjiang, China.</title>
        <authorList>
            <person name="Xin L."/>
        </authorList>
    </citation>
    <scope>NUCLEOTIDE SEQUENCE [LARGE SCALE GENOMIC DNA]</scope>
    <source>
        <strain evidence="3 4">TRM65318</strain>
    </source>
</reference>
<name>A0ABR9N194_9MICO</name>
<evidence type="ECO:0000313" key="4">
    <source>
        <dbReference type="Proteomes" id="UP000625527"/>
    </source>
</evidence>